<proteinExistence type="predicted"/>
<organism evidence="1 2">
    <name type="scientific">Stentor coeruleus</name>
    <dbReference type="NCBI Taxonomy" id="5963"/>
    <lineage>
        <taxon>Eukaryota</taxon>
        <taxon>Sar</taxon>
        <taxon>Alveolata</taxon>
        <taxon>Ciliophora</taxon>
        <taxon>Postciliodesmatophora</taxon>
        <taxon>Heterotrichea</taxon>
        <taxon>Heterotrichida</taxon>
        <taxon>Stentoridae</taxon>
        <taxon>Stentor</taxon>
    </lineage>
</organism>
<dbReference type="EMBL" id="MPUH01000089">
    <property type="protein sequence ID" value="OMJ91092.1"/>
    <property type="molecule type" value="Genomic_DNA"/>
</dbReference>
<keyword evidence="2" id="KW-1185">Reference proteome</keyword>
<comment type="caution">
    <text evidence="1">The sequence shown here is derived from an EMBL/GenBank/DDBJ whole genome shotgun (WGS) entry which is preliminary data.</text>
</comment>
<name>A0A1R2CQ18_9CILI</name>
<dbReference type="AlphaFoldDB" id="A0A1R2CQ18"/>
<dbReference type="SUPFAM" id="SSF57845">
    <property type="entry name" value="B-box zinc-binding domain"/>
    <property type="match status" value="1"/>
</dbReference>
<accession>A0A1R2CQ18</accession>
<dbReference type="Proteomes" id="UP000187209">
    <property type="component" value="Unassembled WGS sequence"/>
</dbReference>
<protein>
    <recommendedName>
        <fullName evidence="3">B box-type domain-containing protein</fullName>
    </recommendedName>
</protein>
<evidence type="ECO:0008006" key="3">
    <source>
        <dbReference type="Google" id="ProtNLM"/>
    </source>
</evidence>
<gene>
    <name evidence="1" type="ORF">SteCoe_6455</name>
</gene>
<evidence type="ECO:0000313" key="1">
    <source>
        <dbReference type="EMBL" id="OMJ91092.1"/>
    </source>
</evidence>
<sequence>MHSRETVCLVHGRSLKFLCVTPCCTLFCTDCSTEHRNHFIRDLISFPIQTEIDFIMKRKLEISKTLEKIKKKETKAQGEFLRLDSEKLEIVFGLEKDYNKVLTAIDNRYKVIIQEVTDSAQIEKQSIISYLETLNTYKSDCQKKIQLLNFLLKQSPEHLVQGIDSISELTTPTPNLPDFPNTTIPQKTLFKDIGKVFENL</sequence>
<reference evidence="1 2" key="1">
    <citation type="submission" date="2016-11" db="EMBL/GenBank/DDBJ databases">
        <title>The macronuclear genome of Stentor coeruleus: a giant cell with tiny introns.</title>
        <authorList>
            <person name="Slabodnick M."/>
            <person name="Ruby J.G."/>
            <person name="Reiff S.B."/>
            <person name="Swart E.C."/>
            <person name="Gosai S."/>
            <person name="Prabakaran S."/>
            <person name="Witkowska E."/>
            <person name="Larue G.E."/>
            <person name="Fisher S."/>
            <person name="Freeman R.M."/>
            <person name="Gunawardena J."/>
            <person name="Chu W."/>
            <person name="Stover N.A."/>
            <person name="Gregory B.D."/>
            <person name="Nowacki M."/>
            <person name="Derisi J."/>
            <person name="Roy S.W."/>
            <person name="Marshall W.F."/>
            <person name="Sood P."/>
        </authorList>
    </citation>
    <scope>NUCLEOTIDE SEQUENCE [LARGE SCALE GENOMIC DNA]</scope>
    <source>
        <strain evidence="1">WM001</strain>
    </source>
</reference>
<evidence type="ECO:0000313" key="2">
    <source>
        <dbReference type="Proteomes" id="UP000187209"/>
    </source>
</evidence>